<proteinExistence type="predicted"/>
<comment type="caution">
    <text evidence="3">The sequence shown here is derived from an EMBL/GenBank/DDBJ whole genome shotgun (WGS) entry which is preliminary data.</text>
</comment>
<feature type="compositionally biased region" description="Basic residues" evidence="1">
    <location>
        <begin position="52"/>
        <end position="63"/>
    </location>
</feature>
<evidence type="ECO:0000313" key="4">
    <source>
        <dbReference type="Proteomes" id="UP001620626"/>
    </source>
</evidence>
<feature type="region of interest" description="Disordered" evidence="1">
    <location>
        <begin position="1"/>
        <end position="28"/>
    </location>
</feature>
<dbReference type="PANTHER" id="PTHR47160">
    <property type="entry name" value="PUTATIVE-RELATED"/>
    <property type="match status" value="1"/>
</dbReference>
<feature type="compositionally biased region" description="Polar residues" evidence="1">
    <location>
        <begin position="674"/>
        <end position="685"/>
    </location>
</feature>
<accession>A0ABD2LLZ0</accession>
<dbReference type="PANTHER" id="PTHR47160:SF10">
    <property type="entry name" value="MULE TRANSPOSASE DOMAIN-CONTAINING PROTEIN"/>
    <property type="match status" value="1"/>
</dbReference>
<name>A0ABD2LLZ0_9BILA</name>
<evidence type="ECO:0000313" key="3">
    <source>
        <dbReference type="EMBL" id="KAL3115344.1"/>
    </source>
</evidence>
<dbReference type="EMBL" id="JBICBT010000383">
    <property type="protein sequence ID" value="KAL3115344.1"/>
    <property type="molecule type" value="Genomic_DNA"/>
</dbReference>
<evidence type="ECO:0000259" key="2">
    <source>
        <dbReference type="Pfam" id="PF10551"/>
    </source>
</evidence>
<feature type="region of interest" description="Disordered" evidence="1">
    <location>
        <begin position="52"/>
        <end position="92"/>
    </location>
</feature>
<feature type="compositionally biased region" description="Polar residues" evidence="1">
    <location>
        <begin position="1"/>
        <end position="12"/>
    </location>
</feature>
<feature type="compositionally biased region" description="Gly residues" evidence="1">
    <location>
        <begin position="635"/>
        <end position="652"/>
    </location>
</feature>
<keyword evidence="4" id="KW-1185">Reference proteome</keyword>
<feature type="region of interest" description="Disordered" evidence="1">
    <location>
        <begin position="563"/>
        <end position="605"/>
    </location>
</feature>
<sequence length="715" mass="80361">MWQFNGSSSFSHRSLENVNVPPPRPASQSQPCLTTACFCACARPWALGRVRPRRMRPPRRNRNRSSDSCCGTDTPRRRRGQPRLTAADTQQSDDGLKKFWRCEFHGPADQCKGRLHTDLNNVVQKMVGVHSCDMNAAHVECQRLVTGLKRRAAETCEAPATIRAQVLQNTCTPVLAAFPSKNATKKVIKRLRRDENAPRAEPLNLEQLEIPNTYRIYKRTEIDEEQFLLADTGVFQIQGQNGPQRILIFGRASTAELTYEMKDIYADGTFALTPPLFSQIYVLLAKRDGWVFPICYCLLTSKCTAIYTRMLHLLLERWPNFAPQTISLDFELAMVGAVRTVLPACSVRYCFFHLVRNMKKKITALGLTRVYNTDPAFAEKSKMITSLAFLPVHHLQNGLNALQAQIPPQLNSVFNWFLDNYMGRIRFNVPITAPLFHPHEWSVHQRTLDSADRTNNFAEAFHRKLQRQFNCTHPTIWRFIDTIRCEQKAIDADMARCVMGEEAPQKKTKYRNADARILRLVQRYNDVNNNIVPQNDHNYANVNVSPENIINFLAVERRVIRKERRHKSRPMHRSHHSSSGGSAHQEYQYGSWGGGSRGGGGYRSSSALRGSRGAYMNGYGSHAAMEHHLPITYEGGGGGTRSVRSGGGGGGFDSSSDRYYAGGGGGERQQNGGCTQHTRYGSLSDSLRHGDLKYAPNGEVRQNGTTAAVEGVPTM</sequence>
<dbReference type="Pfam" id="PF10551">
    <property type="entry name" value="MULE"/>
    <property type="match status" value="1"/>
</dbReference>
<evidence type="ECO:0000256" key="1">
    <source>
        <dbReference type="SAM" id="MobiDB-lite"/>
    </source>
</evidence>
<feature type="compositionally biased region" description="Basic residues" evidence="1">
    <location>
        <begin position="563"/>
        <end position="576"/>
    </location>
</feature>
<organism evidence="3 4">
    <name type="scientific">Heterodera trifolii</name>
    <dbReference type="NCBI Taxonomy" id="157864"/>
    <lineage>
        <taxon>Eukaryota</taxon>
        <taxon>Metazoa</taxon>
        <taxon>Ecdysozoa</taxon>
        <taxon>Nematoda</taxon>
        <taxon>Chromadorea</taxon>
        <taxon>Rhabditida</taxon>
        <taxon>Tylenchina</taxon>
        <taxon>Tylenchomorpha</taxon>
        <taxon>Tylenchoidea</taxon>
        <taxon>Heteroderidae</taxon>
        <taxon>Heteroderinae</taxon>
        <taxon>Heterodera</taxon>
    </lineage>
</organism>
<reference evidence="3 4" key="1">
    <citation type="submission" date="2024-10" db="EMBL/GenBank/DDBJ databases">
        <authorList>
            <person name="Kim D."/>
        </authorList>
    </citation>
    <scope>NUCLEOTIDE SEQUENCE [LARGE SCALE GENOMIC DNA]</scope>
    <source>
        <strain evidence="3">BH-2024</strain>
    </source>
</reference>
<dbReference type="Proteomes" id="UP001620626">
    <property type="component" value="Unassembled WGS sequence"/>
</dbReference>
<gene>
    <name evidence="3" type="ORF">niasHT_017746</name>
</gene>
<feature type="domain" description="MULE transposase" evidence="2">
    <location>
        <begin position="267"/>
        <end position="357"/>
    </location>
</feature>
<dbReference type="AlphaFoldDB" id="A0ABD2LLZ0"/>
<dbReference type="InterPro" id="IPR018289">
    <property type="entry name" value="MULE_transposase_dom"/>
</dbReference>
<protein>
    <recommendedName>
        <fullName evidence="2">MULE transposase domain-containing protein</fullName>
    </recommendedName>
</protein>
<feature type="region of interest" description="Disordered" evidence="1">
    <location>
        <begin position="635"/>
        <end position="715"/>
    </location>
</feature>
<feature type="compositionally biased region" description="Gly residues" evidence="1">
    <location>
        <begin position="591"/>
        <end position="602"/>
    </location>
</feature>